<reference evidence="4" key="1">
    <citation type="submission" date="2013-10" db="EMBL/GenBank/DDBJ databases">
        <title>Genome sequencing of Onchocerca volvulus.</title>
        <authorList>
            <person name="Cotton J."/>
            <person name="Tsai J."/>
            <person name="Stanley E."/>
            <person name="Tracey A."/>
            <person name="Holroyd N."/>
            <person name="Lustigman S."/>
            <person name="Berriman M."/>
        </authorList>
    </citation>
    <scope>NUCLEOTIDE SEQUENCE</scope>
</reference>
<sequence>MKRNTVKYKSVGLFQGCCVSPSSLLWMIITLFIFFIIFAILGFLAIWLLCAYYRRKSRKQIEKELQRRRDDKNQLKLDMFRKKQLELQMLTAVKDTKIGSREPVSFFSREPNPRISSMSYILPPKPGQDSRLLDSRPYESSSAIQPVPLTESNLVENKTIKEIEESSFCNFQDLKLLPATTARTPSQKTKKGEKFSTEKKSSQQSGKIKSPPVRHTKTSEKKEKAYQAKPKEKLLKKDGKHKKPEIGTSSMPERYHHQIRADNVHEWISRIGRSTSPVPYFSPNKRVLLIPEASKEELVDQNDVEIEKNNDTLESVENDTSEKLPNSLTHPSAASVPETDVEIPIEMEEENTPTTQMSPISASLNAPPKSTFLDDQFYWRNDSKRKKYSEPKKDSKINGEENTTEKPREKILWNPPDKRAEARLQRILENPSPSSWLYSVPTVHSRISSSR</sequence>
<feature type="region of interest" description="Disordered" evidence="1">
    <location>
        <begin position="180"/>
        <end position="256"/>
    </location>
</feature>
<keyword evidence="2" id="KW-0472">Membrane</keyword>
<feature type="region of interest" description="Disordered" evidence="1">
    <location>
        <begin position="300"/>
        <end position="416"/>
    </location>
</feature>
<evidence type="ECO:0000313" key="4">
    <source>
        <dbReference type="Proteomes" id="UP000024404"/>
    </source>
</evidence>
<evidence type="ECO:0000256" key="1">
    <source>
        <dbReference type="SAM" id="MobiDB-lite"/>
    </source>
</evidence>
<organism evidence="3 4">
    <name type="scientific">Onchocerca volvulus</name>
    <dbReference type="NCBI Taxonomy" id="6282"/>
    <lineage>
        <taxon>Eukaryota</taxon>
        <taxon>Metazoa</taxon>
        <taxon>Ecdysozoa</taxon>
        <taxon>Nematoda</taxon>
        <taxon>Chromadorea</taxon>
        <taxon>Rhabditida</taxon>
        <taxon>Spirurina</taxon>
        <taxon>Spiruromorpha</taxon>
        <taxon>Filarioidea</taxon>
        <taxon>Onchocercidae</taxon>
        <taxon>Onchocerca</taxon>
    </lineage>
</organism>
<dbReference type="EMBL" id="CMVM020000246">
    <property type="status" value="NOT_ANNOTATED_CDS"/>
    <property type="molecule type" value="Genomic_DNA"/>
</dbReference>
<feature type="compositionally biased region" description="Polar residues" evidence="1">
    <location>
        <begin position="323"/>
        <end position="332"/>
    </location>
</feature>
<keyword evidence="4" id="KW-1185">Reference proteome</keyword>
<evidence type="ECO:0000313" key="3">
    <source>
        <dbReference type="EnsemblMetazoa" id="OVOC8129.1"/>
    </source>
</evidence>
<keyword evidence="2" id="KW-0812">Transmembrane</keyword>
<name>A0A8R1Y0C6_ONCVO</name>
<feature type="region of interest" description="Disordered" evidence="1">
    <location>
        <begin position="430"/>
        <end position="451"/>
    </location>
</feature>
<feature type="compositionally biased region" description="Polar residues" evidence="1">
    <location>
        <begin position="352"/>
        <end position="364"/>
    </location>
</feature>
<feature type="compositionally biased region" description="Basic and acidic residues" evidence="1">
    <location>
        <begin position="388"/>
        <end position="416"/>
    </location>
</feature>
<reference evidence="3" key="2">
    <citation type="submission" date="2022-06" db="UniProtKB">
        <authorList>
            <consortium name="EnsemblMetazoa"/>
        </authorList>
    </citation>
    <scope>IDENTIFICATION</scope>
</reference>
<evidence type="ECO:0000256" key="2">
    <source>
        <dbReference type="SAM" id="Phobius"/>
    </source>
</evidence>
<proteinExistence type="predicted"/>
<dbReference type="AlphaFoldDB" id="A0A8R1Y0C6"/>
<feature type="compositionally biased region" description="Basic and acidic residues" evidence="1">
    <location>
        <begin position="217"/>
        <end position="237"/>
    </location>
</feature>
<feature type="compositionally biased region" description="Basic and acidic residues" evidence="1">
    <location>
        <begin position="190"/>
        <end position="201"/>
    </location>
</feature>
<protein>
    <submittedName>
        <fullName evidence="3">Uncharacterized protein</fullName>
    </submittedName>
</protein>
<keyword evidence="2" id="KW-1133">Transmembrane helix</keyword>
<accession>A0A8R1Y0C6</accession>
<dbReference type="Proteomes" id="UP000024404">
    <property type="component" value="Unassembled WGS sequence"/>
</dbReference>
<feature type="region of interest" description="Disordered" evidence="1">
    <location>
        <begin position="118"/>
        <end position="145"/>
    </location>
</feature>
<feature type="compositionally biased region" description="Acidic residues" evidence="1">
    <location>
        <begin position="339"/>
        <end position="351"/>
    </location>
</feature>
<feature type="transmembrane region" description="Helical" evidence="2">
    <location>
        <begin position="24"/>
        <end position="53"/>
    </location>
</feature>
<dbReference type="EnsemblMetazoa" id="OVOC8129.1">
    <property type="protein sequence ID" value="OVOC8129.1"/>
    <property type="gene ID" value="WBGene00244938"/>
</dbReference>